<dbReference type="InterPro" id="IPR008930">
    <property type="entry name" value="Terpenoid_cyclase/PrenylTrfase"/>
</dbReference>
<dbReference type="FunFam" id="1.10.600.10:FF:000007">
    <property type="entry name" value="Isoprene synthase, chloroplastic"/>
    <property type="match status" value="1"/>
</dbReference>
<dbReference type="GO" id="GO:0010333">
    <property type="term" value="F:terpene synthase activity"/>
    <property type="evidence" value="ECO:0007669"/>
    <property type="project" value="InterPro"/>
</dbReference>
<dbReference type="InterPro" id="IPR034741">
    <property type="entry name" value="Terpene_cyclase-like_1_C"/>
</dbReference>
<dbReference type="FunFam" id="1.50.10.130:FF:000001">
    <property type="entry name" value="Isoprene synthase, chloroplastic"/>
    <property type="match status" value="1"/>
</dbReference>
<dbReference type="InterPro" id="IPR044814">
    <property type="entry name" value="Terpene_cyclase_plant_C1"/>
</dbReference>
<keyword evidence="4" id="KW-0456">Lyase</keyword>
<dbReference type="AlphaFoldDB" id="A0A6P5SBK3"/>
<dbReference type="Gene3D" id="1.10.600.10">
    <property type="entry name" value="Farnesyl Diphosphate Synthase"/>
    <property type="match status" value="1"/>
</dbReference>
<dbReference type="InterPro" id="IPR050148">
    <property type="entry name" value="Terpene_synthase-like"/>
</dbReference>
<evidence type="ECO:0000256" key="1">
    <source>
        <dbReference type="ARBA" id="ARBA00001946"/>
    </source>
</evidence>
<keyword evidence="2" id="KW-0479">Metal-binding</keyword>
<dbReference type="Gene3D" id="1.50.10.130">
    <property type="entry name" value="Terpene synthase, N-terminal domain"/>
    <property type="match status" value="1"/>
</dbReference>
<evidence type="ECO:0000256" key="3">
    <source>
        <dbReference type="ARBA" id="ARBA00022842"/>
    </source>
</evidence>
<dbReference type="GO" id="GO:0016102">
    <property type="term" value="P:diterpenoid biosynthetic process"/>
    <property type="evidence" value="ECO:0007669"/>
    <property type="project" value="InterPro"/>
</dbReference>
<dbReference type="SFLD" id="SFLDS00005">
    <property type="entry name" value="Isoprenoid_Synthase_Type_I"/>
    <property type="match status" value="1"/>
</dbReference>
<reference evidence="8" key="1">
    <citation type="submission" date="2025-08" db="UniProtKB">
        <authorList>
            <consortium name="RefSeq"/>
        </authorList>
    </citation>
    <scope>IDENTIFICATION</scope>
</reference>
<comment type="cofactor">
    <cofactor evidence="1">
        <name>Mg(2+)</name>
        <dbReference type="ChEBI" id="CHEBI:18420"/>
    </cofactor>
</comment>
<name>A0A6P5SBK3_PRUAV</name>
<evidence type="ECO:0000259" key="5">
    <source>
        <dbReference type="Pfam" id="PF01397"/>
    </source>
</evidence>
<evidence type="ECO:0000313" key="7">
    <source>
        <dbReference type="Proteomes" id="UP000515124"/>
    </source>
</evidence>
<feature type="domain" description="Terpene synthase metal-binding" evidence="6">
    <location>
        <begin position="261"/>
        <end position="500"/>
    </location>
</feature>
<dbReference type="KEGG" id="pavi:110757058"/>
<dbReference type="SUPFAM" id="SSF48576">
    <property type="entry name" value="Terpenoid synthases"/>
    <property type="match status" value="1"/>
</dbReference>
<dbReference type="InterPro" id="IPR005630">
    <property type="entry name" value="Terpene_synthase_metal-bd"/>
</dbReference>
<dbReference type="SFLD" id="SFLDG01019">
    <property type="entry name" value="Terpene_Cyclase_Like_1_C_Termi"/>
    <property type="match status" value="1"/>
</dbReference>
<keyword evidence="3" id="KW-0460">Magnesium</keyword>
<dbReference type="GO" id="GO:0000287">
    <property type="term" value="F:magnesium ion binding"/>
    <property type="evidence" value="ECO:0007669"/>
    <property type="project" value="InterPro"/>
</dbReference>
<protein>
    <submittedName>
        <fullName evidence="8">(-)-alpha-pinene synthase-like isoform X1</fullName>
    </submittedName>
</protein>
<evidence type="ECO:0000313" key="8">
    <source>
        <dbReference type="RefSeq" id="XP_021814270.1"/>
    </source>
</evidence>
<dbReference type="InterPro" id="IPR036965">
    <property type="entry name" value="Terpene_synth_N_sf"/>
</dbReference>
<keyword evidence="7" id="KW-1185">Reference proteome</keyword>
<accession>A0A6P5SBK3</accession>
<dbReference type="SUPFAM" id="SSF48239">
    <property type="entry name" value="Terpenoid cyclases/Protein prenyltransferases"/>
    <property type="match status" value="1"/>
</dbReference>
<evidence type="ECO:0000256" key="2">
    <source>
        <dbReference type="ARBA" id="ARBA00022723"/>
    </source>
</evidence>
<organism evidence="7 8">
    <name type="scientific">Prunus avium</name>
    <name type="common">Cherry</name>
    <name type="synonym">Cerasus avium</name>
    <dbReference type="NCBI Taxonomy" id="42229"/>
    <lineage>
        <taxon>Eukaryota</taxon>
        <taxon>Viridiplantae</taxon>
        <taxon>Streptophyta</taxon>
        <taxon>Embryophyta</taxon>
        <taxon>Tracheophyta</taxon>
        <taxon>Spermatophyta</taxon>
        <taxon>Magnoliopsida</taxon>
        <taxon>eudicotyledons</taxon>
        <taxon>Gunneridae</taxon>
        <taxon>Pentapetalae</taxon>
        <taxon>rosids</taxon>
        <taxon>fabids</taxon>
        <taxon>Rosales</taxon>
        <taxon>Rosaceae</taxon>
        <taxon>Amygdaloideae</taxon>
        <taxon>Amygdaleae</taxon>
        <taxon>Prunus</taxon>
    </lineage>
</organism>
<proteinExistence type="predicted"/>
<dbReference type="InterPro" id="IPR001906">
    <property type="entry name" value="Terpene_synth_N"/>
</dbReference>
<dbReference type="InterPro" id="IPR008949">
    <property type="entry name" value="Isoprenoid_synthase_dom_sf"/>
</dbReference>
<sequence length="557" mass="64634">MSFPVAAQVAHSAKPEIVRQTANYHPSIWGDRFLNYDEKNIQITYDHMQQQVDQLKVAVRKEVFTTSAGDFSHQVKLIDAVQRLGVAYPFEREIEEALQRMHITYHDYDGGDLYTVALGFRLLRQHGFNVSCDIFNKFKDKNGNFKESLTADVPGMLSFYEAAHLRKHGEDMLEEALVFTTTHLESAETTDARKPLALQITQALERPLRKGLERVCARGYMSIYQDDASHSEAILKLAKLDFNLVQSLHKKELSEITRWWKELDFEKKLPFARDRIVELYFWIVGVYFEPHYMATRKILTKVIALVSVLDDIYDAFGTYEELVIFTGAIERWDINCMDELPDYMQVFYHTLLNVYDEIEEEMVKEGRSYRVHYAKEAVKAQARNYFAEAQWLHKDYIPSMEEYMSVATACVGNTLLSITSLVGMGDIVTKEAFEWLLNDPRILRASNIIFRLMDDLSGYEFEKERKHVASSIECYMKQYGVPEQEVLLIFNKQVMDSWKDINEEFLRPTDVPMPVLMRVLNLTRVVDLLYKGEDGYTHVGKVMKDSVASLFIEPVPL</sequence>
<dbReference type="PANTHER" id="PTHR31225:SF251">
    <property type="entry name" value="(-)-GERMACRENE D SYNTHASE-LIKE ISOFORM X2"/>
    <property type="match status" value="1"/>
</dbReference>
<gene>
    <name evidence="8" type="primary">LOC110757058</name>
</gene>
<feature type="domain" description="Terpene synthase N-terminal" evidence="5">
    <location>
        <begin position="28"/>
        <end position="204"/>
    </location>
</feature>
<evidence type="ECO:0000256" key="4">
    <source>
        <dbReference type="ARBA" id="ARBA00023239"/>
    </source>
</evidence>
<dbReference type="RefSeq" id="XP_021814270.1">
    <property type="nucleotide sequence ID" value="XM_021958578.1"/>
</dbReference>
<dbReference type="Pfam" id="PF03936">
    <property type="entry name" value="Terpene_synth_C"/>
    <property type="match status" value="1"/>
</dbReference>
<dbReference type="GeneID" id="110757058"/>
<dbReference type="PANTHER" id="PTHR31225">
    <property type="entry name" value="OS04G0344100 PROTEIN-RELATED"/>
    <property type="match status" value="1"/>
</dbReference>
<dbReference type="CDD" id="cd00684">
    <property type="entry name" value="Terpene_cyclase_plant_C1"/>
    <property type="match status" value="1"/>
</dbReference>
<dbReference type="Pfam" id="PF01397">
    <property type="entry name" value="Terpene_synth"/>
    <property type="match status" value="1"/>
</dbReference>
<dbReference type="Proteomes" id="UP000515124">
    <property type="component" value="Unplaced"/>
</dbReference>
<evidence type="ECO:0000259" key="6">
    <source>
        <dbReference type="Pfam" id="PF03936"/>
    </source>
</evidence>